<dbReference type="Pfam" id="PF00857">
    <property type="entry name" value="Isochorismatase"/>
    <property type="match status" value="1"/>
</dbReference>
<evidence type="ECO:0000256" key="1">
    <source>
        <dbReference type="ARBA" id="ARBA00022801"/>
    </source>
</evidence>
<reference evidence="3 4" key="1">
    <citation type="submission" date="2013-09" db="EMBL/GenBank/DDBJ databases">
        <title>Whole genome shotgun sequence of Novosphingobium tardaugens NBRC 16725.</title>
        <authorList>
            <person name="Isaki S."/>
            <person name="Hosoyama A."/>
            <person name="Tsuchikane K."/>
            <person name="Katsumata H."/>
            <person name="Ando Y."/>
            <person name="Yamazaki S."/>
            <person name="Fujita N."/>
        </authorList>
    </citation>
    <scope>NUCLEOTIDE SEQUENCE [LARGE SCALE GENOMIC DNA]</scope>
    <source>
        <strain evidence="3 4">NBRC 16725</strain>
    </source>
</reference>
<dbReference type="PANTHER" id="PTHR43540:SF9">
    <property type="entry name" value="FAMILY HYDROLASE, PUTATIVE (AFU_ORTHOLOGUE AFUA_2G08700)-RELATED"/>
    <property type="match status" value="1"/>
</dbReference>
<comment type="caution">
    <text evidence="3">The sequence shown here is derived from an EMBL/GenBank/DDBJ whole genome shotgun (WGS) entry which is preliminary data.</text>
</comment>
<sequence length="262" mass="28084">MNPLGSTPRNRWRVSPECADLVRPDFPVRAIEIPAQPRSVRLDMARTAVLVIDMQNDFCHADGWLASIGVDIAPARVPIEPLTQCLPVLRAAGVPVLWVNWGNRPDLLNISPALLGVYDPNGEGVGLGAPLPANGAPILEKGSWAAATVDELAAAPNDIHIDKFRMSGFWDTPLDSILRNLGVTTLLFAGVNLDQCVMCTLQDANFLGYDCILLDDCSATTSPAFCTDATLYNIKQCFGMVAQSSDVMRQIALQAGGRADAG</sequence>
<evidence type="ECO:0000313" key="4">
    <source>
        <dbReference type="Proteomes" id="UP000016568"/>
    </source>
</evidence>
<dbReference type="GO" id="GO:0016787">
    <property type="term" value="F:hydrolase activity"/>
    <property type="evidence" value="ECO:0007669"/>
    <property type="project" value="UniProtKB-KW"/>
</dbReference>
<dbReference type="RefSeq" id="WP_021691839.1">
    <property type="nucleotide sequence ID" value="NZ_BASZ01000014.1"/>
</dbReference>
<dbReference type="PANTHER" id="PTHR43540">
    <property type="entry name" value="PEROXYUREIDOACRYLATE/UREIDOACRYLATE AMIDOHYDROLASE-RELATED"/>
    <property type="match status" value="1"/>
</dbReference>
<dbReference type="EMBL" id="BASZ01000014">
    <property type="protein sequence ID" value="GAD51021.1"/>
    <property type="molecule type" value="Genomic_DNA"/>
</dbReference>
<dbReference type="Gene3D" id="3.40.50.850">
    <property type="entry name" value="Isochorismatase-like"/>
    <property type="match status" value="1"/>
</dbReference>
<evidence type="ECO:0000313" key="3">
    <source>
        <dbReference type="EMBL" id="GAD51021.1"/>
    </source>
</evidence>
<dbReference type="CDD" id="cd00431">
    <property type="entry name" value="cysteine_hydrolases"/>
    <property type="match status" value="1"/>
</dbReference>
<name>U2YBV7_9SPHN</name>
<proteinExistence type="predicted"/>
<dbReference type="SUPFAM" id="SSF52499">
    <property type="entry name" value="Isochorismatase-like hydrolases"/>
    <property type="match status" value="1"/>
</dbReference>
<dbReference type="eggNOG" id="COG1335">
    <property type="taxonomic scope" value="Bacteria"/>
</dbReference>
<evidence type="ECO:0000259" key="2">
    <source>
        <dbReference type="Pfam" id="PF00857"/>
    </source>
</evidence>
<dbReference type="KEGG" id="ntd:EGO55_04665"/>
<dbReference type="InterPro" id="IPR000868">
    <property type="entry name" value="Isochorismatase-like_dom"/>
</dbReference>
<dbReference type="InterPro" id="IPR036380">
    <property type="entry name" value="Isochorismatase-like_sf"/>
</dbReference>
<accession>U2YBV7</accession>
<organism evidence="3 4">
    <name type="scientific">Caenibius tardaugens NBRC 16725</name>
    <dbReference type="NCBI Taxonomy" id="1219035"/>
    <lineage>
        <taxon>Bacteria</taxon>
        <taxon>Pseudomonadati</taxon>
        <taxon>Pseudomonadota</taxon>
        <taxon>Alphaproteobacteria</taxon>
        <taxon>Sphingomonadales</taxon>
        <taxon>Erythrobacteraceae</taxon>
        <taxon>Caenibius</taxon>
    </lineage>
</organism>
<keyword evidence="4" id="KW-1185">Reference proteome</keyword>
<feature type="domain" description="Isochorismatase-like" evidence="2">
    <location>
        <begin position="47"/>
        <end position="244"/>
    </location>
</feature>
<gene>
    <name evidence="3" type="ORF">NT2_14_00250</name>
</gene>
<dbReference type="OrthoDB" id="9807387at2"/>
<dbReference type="Proteomes" id="UP000016568">
    <property type="component" value="Unassembled WGS sequence"/>
</dbReference>
<dbReference type="InterPro" id="IPR050272">
    <property type="entry name" value="Isochorismatase-like_hydrls"/>
</dbReference>
<protein>
    <submittedName>
        <fullName evidence="3">Putative hydrolase</fullName>
    </submittedName>
</protein>
<dbReference type="AlphaFoldDB" id="U2YBV7"/>
<keyword evidence="1 3" id="KW-0378">Hydrolase</keyword>